<dbReference type="OrthoDB" id="6600758at2759"/>
<dbReference type="Proteomes" id="UP000011081">
    <property type="component" value="Unassembled WGS sequence"/>
</dbReference>
<protein>
    <recommendedName>
        <fullName evidence="2">UBC core domain-containing protein</fullName>
    </recommendedName>
</protein>
<dbReference type="AlphaFoldDB" id="L2GXF1"/>
<accession>L2GXF1</accession>
<sequence>MYHGDQTITILNGWLKRKCWATQPNTSSPPCHDFFRHGRSKRTLLTTNFCIFVPPMSTCIDRLVAEQANLKKERKYMFFARPSPADITKWNCGFPGPDAPLYKDSYYLVNLSFGRDYPFKPPRVKFVHKVVHPNVYESGEVCLSILEEGRWKPSLTVSNILCALQQLLMTPNASSPANGPATRMYRNKRIYESEVRKNIERWHCQLPW</sequence>
<evidence type="ECO:0000313" key="4">
    <source>
        <dbReference type="Proteomes" id="UP000011081"/>
    </source>
</evidence>
<gene>
    <name evidence="3" type="ORF">VCUG_00531</name>
</gene>
<dbReference type="RefSeq" id="XP_008073530.1">
    <property type="nucleotide sequence ID" value="XM_008075339.1"/>
</dbReference>
<proteinExistence type="predicted"/>
<reference evidence="4" key="1">
    <citation type="submission" date="2011-03" db="EMBL/GenBank/DDBJ databases">
        <title>The genome sequence of Vavraia culicis strain floridensis.</title>
        <authorList>
            <consortium name="The Broad Institute Genome Sequencing Platform"/>
            <person name="Cuomo C."/>
            <person name="Becnel J."/>
            <person name="Sanscrainte N."/>
            <person name="Young S.K."/>
            <person name="Zeng Q."/>
            <person name="Gargeya S."/>
            <person name="Fitzgerald M."/>
            <person name="Haas B."/>
            <person name="Abouelleil A."/>
            <person name="Alvarado L."/>
            <person name="Arachchi H.M."/>
            <person name="Berlin A."/>
            <person name="Chapman S.B."/>
            <person name="Gearin G."/>
            <person name="Goldberg J."/>
            <person name="Griggs A."/>
            <person name="Gujja S."/>
            <person name="Hansen M."/>
            <person name="Heiman D."/>
            <person name="Howarth C."/>
            <person name="Larimer J."/>
            <person name="Lui A."/>
            <person name="MacDonald P.J.P."/>
            <person name="McCowen C."/>
            <person name="Montmayeur A."/>
            <person name="Murphy C."/>
            <person name="Neiman D."/>
            <person name="Pearson M."/>
            <person name="Priest M."/>
            <person name="Roberts A."/>
            <person name="Saif S."/>
            <person name="Shea T."/>
            <person name="Sisk P."/>
            <person name="Stolte C."/>
            <person name="Sykes S."/>
            <person name="Wortman J."/>
            <person name="Nusbaum C."/>
            <person name="Birren B."/>
        </authorList>
    </citation>
    <scope>NUCLEOTIDE SEQUENCE [LARGE SCALE GENOMIC DNA]</scope>
    <source>
        <strain evidence="4">floridensis</strain>
    </source>
</reference>
<dbReference type="Gene3D" id="3.10.110.10">
    <property type="entry name" value="Ubiquitin Conjugating Enzyme"/>
    <property type="match status" value="1"/>
</dbReference>
<dbReference type="VEuPathDB" id="MicrosporidiaDB:VCUG_00531"/>
<dbReference type="InterPro" id="IPR050113">
    <property type="entry name" value="Ub_conjugating_enzyme"/>
</dbReference>
<dbReference type="Pfam" id="PF00179">
    <property type="entry name" value="UQ_con"/>
    <property type="match status" value="1"/>
</dbReference>
<dbReference type="PROSITE" id="PS50127">
    <property type="entry name" value="UBC_2"/>
    <property type="match status" value="1"/>
</dbReference>
<dbReference type="OMA" id="WKPTISI"/>
<dbReference type="InParanoid" id="L2GXF1"/>
<dbReference type="HOGENOM" id="CLU_030988_12_0_1"/>
<keyword evidence="1" id="KW-0833">Ubl conjugation pathway</keyword>
<dbReference type="InterPro" id="IPR000608">
    <property type="entry name" value="UBC"/>
</dbReference>
<feature type="domain" description="UBC core" evidence="2">
    <location>
        <begin position="58"/>
        <end position="204"/>
    </location>
</feature>
<dbReference type="EMBL" id="GL877409">
    <property type="protein sequence ID" value="ELA47948.2"/>
    <property type="molecule type" value="Genomic_DNA"/>
</dbReference>
<evidence type="ECO:0000256" key="1">
    <source>
        <dbReference type="ARBA" id="ARBA00022786"/>
    </source>
</evidence>
<evidence type="ECO:0000313" key="3">
    <source>
        <dbReference type="EMBL" id="ELA47948.2"/>
    </source>
</evidence>
<keyword evidence="4" id="KW-1185">Reference proteome</keyword>
<dbReference type="InterPro" id="IPR016135">
    <property type="entry name" value="UBQ-conjugating_enzyme/RWD"/>
</dbReference>
<dbReference type="SMART" id="SM00212">
    <property type="entry name" value="UBCc"/>
    <property type="match status" value="1"/>
</dbReference>
<dbReference type="SUPFAM" id="SSF54495">
    <property type="entry name" value="UBC-like"/>
    <property type="match status" value="1"/>
</dbReference>
<dbReference type="PANTHER" id="PTHR24067">
    <property type="entry name" value="UBIQUITIN-CONJUGATING ENZYME E2"/>
    <property type="match status" value="1"/>
</dbReference>
<dbReference type="GeneID" id="19878418"/>
<dbReference type="STRING" id="948595.L2GXF1"/>
<evidence type="ECO:0000259" key="2">
    <source>
        <dbReference type="PROSITE" id="PS50127"/>
    </source>
</evidence>
<name>L2GXF1_VAVCU</name>
<organism evidence="3 4">
    <name type="scientific">Vavraia culicis (isolate floridensis)</name>
    <name type="common">Microsporidian parasite</name>
    <dbReference type="NCBI Taxonomy" id="948595"/>
    <lineage>
        <taxon>Eukaryota</taxon>
        <taxon>Fungi</taxon>
        <taxon>Fungi incertae sedis</taxon>
        <taxon>Microsporidia</taxon>
        <taxon>Pleistophoridae</taxon>
        <taxon>Vavraia</taxon>
    </lineage>
</organism>